<feature type="binding site" evidence="5">
    <location>
        <begin position="35"/>
        <end position="55"/>
    </location>
    <ligand>
        <name>NAD(+)</name>
        <dbReference type="ChEBI" id="CHEBI:57540"/>
    </ligand>
</feature>
<evidence type="ECO:0000256" key="4">
    <source>
        <dbReference type="ARBA" id="ARBA00023027"/>
    </source>
</evidence>
<accession>A0A8S1H1Y6</accession>
<comment type="function">
    <text evidence="5">NAD-dependent protein deacylase. Catalyzes the NAD-dependent hydrolysis of acyl groups from lysine residues.</text>
</comment>
<organism evidence="8 9">
    <name type="scientific">Caenorhabditis auriculariae</name>
    <dbReference type="NCBI Taxonomy" id="2777116"/>
    <lineage>
        <taxon>Eukaryota</taxon>
        <taxon>Metazoa</taxon>
        <taxon>Ecdysozoa</taxon>
        <taxon>Nematoda</taxon>
        <taxon>Chromadorea</taxon>
        <taxon>Rhabditida</taxon>
        <taxon>Rhabditina</taxon>
        <taxon>Rhabditomorpha</taxon>
        <taxon>Rhabditoidea</taxon>
        <taxon>Rhabditidae</taxon>
        <taxon>Peloderinae</taxon>
        <taxon>Caenorhabditis</taxon>
    </lineage>
</organism>
<dbReference type="Pfam" id="PF02146">
    <property type="entry name" value="SIR2"/>
    <property type="match status" value="1"/>
</dbReference>
<dbReference type="Proteomes" id="UP000835052">
    <property type="component" value="Unassembled WGS sequence"/>
</dbReference>
<evidence type="ECO:0000256" key="3">
    <source>
        <dbReference type="ARBA" id="ARBA00022833"/>
    </source>
</evidence>
<reference evidence="8" key="1">
    <citation type="submission" date="2020-10" db="EMBL/GenBank/DDBJ databases">
        <authorList>
            <person name="Kikuchi T."/>
        </authorList>
    </citation>
    <scope>NUCLEOTIDE SEQUENCE</scope>
    <source>
        <strain evidence="8">NKZ352</strain>
    </source>
</reference>
<feature type="binding site" evidence="5">
    <location>
        <position position="271"/>
    </location>
    <ligand>
        <name>NAD(+)</name>
        <dbReference type="ChEBI" id="CHEBI:57540"/>
    </ligand>
</feature>
<evidence type="ECO:0000256" key="1">
    <source>
        <dbReference type="ARBA" id="ARBA00022679"/>
    </source>
</evidence>
<dbReference type="CDD" id="cd01409">
    <property type="entry name" value="SIRT4"/>
    <property type="match status" value="1"/>
</dbReference>
<comment type="subcellular location">
    <subcellularLocation>
        <location evidence="5">Mitochondrion matrix</location>
    </subcellularLocation>
</comment>
<gene>
    <name evidence="8" type="ORF">CAUJ_LOCUS3259</name>
</gene>
<dbReference type="GO" id="GO:0008270">
    <property type="term" value="F:zinc ion binding"/>
    <property type="evidence" value="ECO:0007669"/>
    <property type="project" value="UniProtKB-UniRule"/>
</dbReference>
<dbReference type="HAMAP" id="MF_01967">
    <property type="entry name" value="Sirtuin_ClassII"/>
    <property type="match status" value="1"/>
</dbReference>
<feature type="binding site" evidence="5 6">
    <location>
        <position position="190"/>
    </location>
    <ligand>
        <name>Zn(2+)</name>
        <dbReference type="ChEBI" id="CHEBI:29105"/>
    </ligand>
</feature>
<keyword evidence="3 5" id="KW-0862">Zinc</keyword>
<feature type="binding site" evidence="5">
    <location>
        <begin position="253"/>
        <end position="255"/>
    </location>
    <ligand>
        <name>NAD(+)</name>
        <dbReference type="ChEBI" id="CHEBI:57540"/>
    </ligand>
</feature>
<comment type="catalytic activity">
    <reaction evidence="5">
        <text>N(6)-acetyl-L-lysyl-[protein] + NAD(+) + H2O = 2''-O-acetyl-ADP-D-ribose + nicotinamide + L-lysyl-[protein]</text>
        <dbReference type="Rhea" id="RHEA:43636"/>
        <dbReference type="Rhea" id="RHEA-COMP:9752"/>
        <dbReference type="Rhea" id="RHEA-COMP:10731"/>
        <dbReference type="ChEBI" id="CHEBI:15377"/>
        <dbReference type="ChEBI" id="CHEBI:17154"/>
        <dbReference type="ChEBI" id="CHEBI:29969"/>
        <dbReference type="ChEBI" id="CHEBI:57540"/>
        <dbReference type="ChEBI" id="CHEBI:61930"/>
        <dbReference type="ChEBI" id="CHEBI:83767"/>
        <dbReference type="EC" id="2.3.1.286"/>
    </reaction>
</comment>
<evidence type="ECO:0000259" key="7">
    <source>
        <dbReference type="PROSITE" id="PS50305"/>
    </source>
</evidence>
<evidence type="ECO:0000313" key="8">
    <source>
        <dbReference type="EMBL" id="CAD6187340.1"/>
    </source>
</evidence>
<dbReference type="InterPro" id="IPR026587">
    <property type="entry name" value="Sirtuin_class_II"/>
</dbReference>
<feature type="binding site" evidence="5">
    <location>
        <begin position="116"/>
        <end position="119"/>
    </location>
    <ligand>
        <name>NAD(+)</name>
        <dbReference type="ChEBI" id="CHEBI:57540"/>
    </ligand>
</feature>
<dbReference type="GO" id="GO:0005759">
    <property type="term" value="C:mitochondrial matrix"/>
    <property type="evidence" value="ECO:0007669"/>
    <property type="project" value="UniProtKB-SubCell"/>
</dbReference>
<dbReference type="PANTHER" id="PTHR11085">
    <property type="entry name" value="NAD-DEPENDENT PROTEIN DEACYLASE SIRTUIN-5, MITOCHONDRIAL-RELATED"/>
    <property type="match status" value="1"/>
</dbReference>
<feature type="domain" description="Deacetylase sirtuin-type" evidence="7">
    <location>
        <begin position="10"/>
        <end position="278"/>
    </location>
</feature>
<evidence type="ECO:0000256" key="6">
    <source>
        <dbReference type="PROSITE-ProRule" id="PRU00236"/>
    </source>
</evidence>
<protein>
    <recommendedName>
        <fullName evidence="5">NAD-dependent protein deacylase</fullName>
        <ecNumber evidence="5">2.3.1.-</ecNumber>
    </recommendedName>
    <alternativeName>
        <fullName evidence="5">Regulatory protein SIR2 homolog</fullName>
    </alternativeName>
</protein>
<dbReference type="Gene3D" id="3.30.1600.10">
    <property type="entry name" value="SIR2/SIRT2 'Small Domain"/>
    <property type="match status" value="1"/>
</dbReference>
<feature type="binding site" evidence="5 6">
    <location>
        <position position="187"/>
    </location>
    <ligand>
        <name>Zn(2+)</name>
        <dbReference type="ChEBI" id="CHEBI:29105"/>
    </ligand>
</feature>
<keyword evidence="9" id="KW-1185">Reference proteome</keyword>
<dbReference type="InterPro" id="IPR003000">
    <property type="entry name" value="Sirtuin"/>
</dbReference>
<name>A0A8S1H1Y6_9PELO</name>
<evidence type="ECO:0000256" key="5">
    <source>
        <dbReference type="HAMAP-Rule" id="MF_03161"/>
    </source>
</evidence>
<dbReference type="AlphaFoldDB" id="A0A8S1H1Y6"/>
<sequence length="278" mass="31419">MSSRFVPMSKTVDKSKINHFVSELGCIDRLLVLTGAGVSTESGIPDYRSHKVGLYERTNHRPIQHSEFMKSESIRQRYWARNFLAWPNFSQAPCNVTHKAVARWERSSRFVWLITQNVDGLHSKAGSEMITELHGSGHFVRCMSCEYRIPRNDFQVQLASLNPQWLQQHTKPGELAPDGDGFVVAPCMECGGVMKTDVIFFGDNVPRKIVDFCYEKVEECDGILVLGSSLTVMSGYRFVYQASLQGRPIFIANIGPTRADHLATMKIECKLSQLVEKI</sequence>
<proteinExistence type="inferred from homology"/>
<keyword evidence="5" id="KW-0496">Mitochondrion</keyword>
<comment type="similarity">
    <text evidence="5">Belongs to the sirtuin family. Class II subfamily.</text>
</comment>
<keyword evidence="4 5" id="KW-0520">NAD</keyword>
<feature type="binding site" evidence="5">
    <location>
        <begin position="227"/>
        <end position="229"/>
    </location>
    <ligand>
        <name>NAD(+)</name>
        <dbReference type="ChEBI" id="CHEBI:57540"/>
    </ligand>
</feature>
<keyword evidence="2 5" id="KW-0479">Metal-binding</keyword>
<comment type="cofactor">
    <cofactor evidence="5">
        <name>Zn(2+)</name>
        <dbReference type="ChEBI" id="CHEBI:29105"/>
    </cofactor>
    <text evidence="5">Binds 1 zinc ion per subunit.</text>
</comment>
<keyword evidence="1 5" id="KW-0808">Transferase</keyword>
<evidence type="ECO:0000256" key="2">
    <source>
        <dbReference type="ARBA" id="ARBA00022723"/>
    </source>
</evidence>
<dbReference type="InterPro" id="IPR029035">
    <property type="entry name" value="DHS-like_NAD/FAD-binding_dom"/>
</dbReference>
<dbReference type="InterPro" id="IPR026591">
    <property type="entry name" value="Sirtuin_cat_small_dom_sf"/>
</dbReference>
<feature type="active site" description="Proton acceptor" evidence="5 6">
    <location>
        <position position="134"/>
    </location>
</feature>
<comment type="caution">
    <text evidence="8">The sequence shown here is derived from an EMBL/GenBank/DDBJ whole genome shotgun (WGS) entry which is preliminary data.</text>
</comment>
<dbReference type="InterPro" id="IPR026590">
    <property type="entry name" value="Ssirtuin_cat_dom"/>
</dbReference>
<dbReference type="EC" id="2.3.1.-" evidence="5"/>
<dbReference type="OrthoDB" id="424302at2759"/>
<dbReference type="GO" id="GO:0070403">
    <property type="term" value="F:NAD+ binding"/>
    <property type="evidence" value="ECO:0007669"/>
    <property type="project" value="UniProtKB-UniRule"/>
</dbReference>
<dbReference type="EMBL" id="CAJGYM010000006">
    <property type="protein sequence ID" value="CAD6187340.1"/>
    <property type="molecule type" value="Genomic_DNA"/>
</dbReference>
<dbReference type="PANTHER" id="PTHR11085:SF10">
    <property type="entry name" value="NAD-DEPENDENT PROTEIN DEACYLASE SIRTUIN-5, MITOCHONDRIAL-RELATED"/>
    <property type="match status" value="1"/>
</dbReference>
<dbReference type="Gene3D" id="3.40.50.1220">
    <property type="entry name" value="TPP-binding domain"/>
    <property type="match status" value="1"/>
</dbReference>
<dbReference type="SUPFAM" id="SSF52467">
    <property type="entry name" value="DHS-like NAD/FAD-binding domain"/>
    <property type="match status" value="1"/>
</dbReference>
<feature type="binding site" evidence="5 6">
    <location>
        <position position="145"/>
    </location>
    <ligand>
        <name>Zn(2+)</name>
        <dbReference type="ChEBI" id="CHEBI:29105"/>
    </ligand>
</feature>
<dbReference type="InterPro" id="IPR050134">
    <property type="entry name" value="NAD-dep_sirtuin_deacylases"/>
</dbReference>
<dbReference type="PROSITE" id="PS50305">
    <property type="entry name" value="SIRTUIN"/>
    <property type="match status" value="1"/>
</dbReference>
<dbReference type="GO" id="GO:0017136">
    <property type="term" value="F:histone deacetylase activity, NAD-dependent"/>
    <property type="evidence" value="ECO:0007669"/>
    <property type="project" value="TreeGrafter"/>
</dbReference>
<feature type="binding site" evidence="5 6">
    <location>
        <position position="142"/>
    </location>
    <ligand>
        <name>Zn(2+)</name>
        <dbReference type="ChEBI" id="CHEBI:29105"/>
    </ligand>
</feature>
<evidence type="ECO:0000313" key="9">
    <source>
        <dbReference type="Proteomes" id="UP000835052"/>
    </source>
</evidence>